<name>A0ABW3XZT9_9FLAO</name>
<dbReference type="InterPro" id="IPR026265">
    <property type="entry name" value="LptC"/>
</dbReference>
<feature type="signal peptide" evidence="1">
    <location>
        <begin position="1"/>
        <end position="25"/>
    </location>
</feature>
<protein>
    <submittedName>
        <fullName evidence="2">LPS export ABC transporter periplasmic protein LptC</fullName>
    </submittedName>
</protein>
<dbReference type="InterPro" id="IPR010664">
    <property type="entry name" value="LipoPS_assembly_LptC-rel"/>
</dbReference>
<accession>A0ABW3XZT9</accession>
<dbReference type="Proteomes" id="UP001597201">
    <property type="component" value="Unassembled WGS sequence"/>
</dbReference>
<evidence type="ECO:0000313" key="3">
    <source>
        <dbReference type="Proteomes" id="UP001597201"/>
    </source>
</evidence>
<reference evidence="3" key="1">
    <citation type="journal article" date="2019" name="Int. J. Syst. Evol. Microbiol.">
        <title>The Global Catalogue of Microorganisms (GCM) 10K type strain sequencing project: providing services to taxonomists for standard genome sequencing and annotation.</title>
        <authorList>
            <consortium name="The Broad Institute Genomics Platform"/>
            <consortium name="The Broad Institute Genome Sequencing Center for Infectious Disease"/>
            <person name="Wu L."/>
            <person name="Ma J."/>
        </authorList>
    </citation>
    <scope>NUCLEOTIDE SEQUENCE [LARGE SCALE GENOMIC DNA]</scope>
    <source>
        <strain evidence="3">CCUG 61485</strain>
    </source>
</reference>
<evidence type="ECO:0000256" key="1">
    <source>
        <dbReference type="SAM" id="SignalP"/>
    </source>
</evidence>
<keyword evidence="3" id="KW-1185">Reference proteome</keyword>
<organism evidence="2 3">
    <name type="scientific">Namhaeicola litoreus</name>
    <dbReference type="NCBI Taxonomy" id="1052145"/>
    <lineage>
        <taxon>Bacteria</taxon>
        <taxon>Pseudomonadati</taxon>
        <taxon>Bacteroidota</taxon>
        <taxon>Flavobacteriia</taxon>
        <taxon>Flavobacteriales</taxon>
        <taxon>Flavobacteriaceae</taxon>
        <taxon>Namhaeicola</taxon>
    </lineage>
</organism>
<gene>
    <name evidence="2" type="primary">lptC</name>
    <name evidence="2" type="ORF">ACFQ39_04400</name>
</gene>
<dbReference type="EMBL" id="JBHTMY010000002">
    <property type="protein sequence ID" value="MFD1314844.1"/>
    <property type="molecule type" value="Genomic_DNA"/>
</dbReference>
<evidence type="ECO:0000313" key="2">
    <source>
        <dbReference type="EMBL" id="MFD1314844.1"/>
    </source>
</evidence>
<dbReference type="Gene3D" id="2.60.450.10">
    <property type="entry name" value="Lipopolysaccharide (LPS) transport protein A like domain"/>
    <property type="match status" value="1"/>
</dbReference>
<sequence length="187" mass="21102">MNRLSFHNFKNIAALLLAAMFFSCGNELKEIQDFLAEKNLPIGTVEDVRLIHTDSGRVVTKLIAPKMNDFANRTDHPFTEFPQGLAVTTYDKNGDSVTMKANYAINFNKTNISEAKEGVTIQNYAEKSILKTDQLFWDANVHYIYTEKEFTLITKSDTITGKGFEANEDLSKVIMKSVSGIIYVNEE</sequence>
<dbReference type="RefSeq" id="WP_377176770.1">
    <property type="nucleotide sequence ID" value="NZ_JBHTMY010000002.1"/>
</dbReference>
<dbReference type="PROSITE" id="PS51257">
    <property type="entry name" value="PROKAR_LIPOPROTEIN"/>
    <property type="match status" value="1"/>
</dbReference>
<proteinExistence type="predicted"/>
<keyword evidence="1" id="KW-0732">Signal</keyword>
<dbReference type="Pfam" id="PF06835">
    <property type="entry name" value="LptC"/>
    <property type="match status" value="1"/>
</dbReference>
<feature type="chain" id="PRO_5046912193" evidence="1">
    <location>
        <begin position="26"/>
        <end position="187"/>
    </location>
</feature>
<comment type="caution">
    <text evidence="2">The sequence shown here is derived from an EMBL/GenBank/DDBJ whole genome shotgun (WGS) entry which is preliminary data.</text>
</comment>
<dbReference type="NCBIfam" id="TIGR04409">
    <property type="entry name" value="LptC_YrbK"/>
    <property type="match status" value="1"/>
</dbReference>